<accession>A0A5B7I6U2</accession>
<dbReference type="AlphaFoldDB" id="A0A5B7I6U2"/>
<protein>
    <submittedName>
        <fullName evidence="2">Uncharacterized protein</fullName>
    </submittedName>
</protein>
<evidence type="ECO:0000313" key="2">
    <source>
        <dbReference type="EMBL" id="MPC76534.1"/>
    </source>
</evidence>
<dbReference type="Proteomes" id="UP000324222">
    <property type="component" value="Unassembled WGS sequence"/>
</dbReference>
<organism evidence="2 3">
    <name type="scientific">Portunus trituberculatus</name>
    <name type="common">Swimming crab</name>
    <name type="synonym">Neptunus trituberculatus</name>
    <dbReference type="NCBI Taxonomy" id="210409"/>
    <lineage>
        <taxon>Eukaryota</taxon>
        <taxon>Metazoa</taxon>
        <taxon>Ecdysozoa</taxon>
        <taxon>Arthropoda</taxon>
        <taxon>Crustacea</taxon>
        <taxon>Multicrustacea</taxon>
        <taxon>Malacostraca</taxon>
        <taxon>Eumalacostraca</taxon>
        <taxon>Eucarida</taxon>
        <taxon>Decapoda</taxon>
        <taxon>Pleocyemata</taxon>
        <taxon>Brachyura</taxon>
        <taxon>Eubrachyura</taxon>
        <taxon>Portunoidea</taxon>
        <taxon>Portunidae</taxon>
        <taxon>Portuninae</taxon>
        <taxon>Portunus</taxon>
    </lineage>
</organism>
<evidence type="ECO:0000313" key="3">
    <source>
        <dbReference type="Proteomes" id="UP000324222"/>
    </source>
</evidence>
<feature type="region of interest" description="Disordered" evidence="1">
    <location>
        <begin position="1"/>
        <end position="75"/>
    </location>
</feature>
<evidence type="ECO:0000256" key="1">
    <source>
        <dbReference type="SAM" id="MobiDB-lite"/>
    </source>
</evidence>
<name>A0A5B7I6U2_PORTR</name>
<proteinExistence type="predicted"/>
<gene>
    <name evidence="2" type="ORF">E2C01_070951</name>
</gene>
<reference evidence="2 3" key="1">
    <citation type="submission" date="2019-05" db="EMBL/GenBank/DDBJ databases">
        <title>Another draft genome of Portunus trituberculatus and its Hox gene families provides insights of decapod evolution.</title>
        <authorList>
            <person name="Jeong J.-H."/>
            <person name="Song I."/>
            <person name="Kim S."/>
            <person name="Choi T."/>
            <person name="Kim D."/>
            <person name="Ryu S."/>
            <person name="Kim W."/>
        </authorList>
    </citation>
    <scope>NUCLEOTIDE SEQUENCE [LARGE SCALE GENOMIC DNA]</scope>
    <source>
        <tissue evidence="2">Muscle</tissue>
    </source>
</reference>
<sequence>MKVIDDDGGEERVGFNETWEEKKEEEEEEETRTKTKRMTKTTITASTKRNSMSNKRQCKNPTSGIPRLLASSTTL</sequence>
<dbReference type="EMBL" id="VSRR010043590">
    <property type="protein sequence ID" value="MPC76534.1"/>
    <property type="molecule type" value="Genomic_DNA"/>
</dbReference>
<comment type="caution">
    <text evidence="2">The sequence shown here is derived from an EMBL/GenBank/DDBJ whole genome shotgun (WGS) entry which is preliminary data.</text>
</comment>
<feature type="compositionally biased region" description="Low complexity" evidence="1">
    <location>
        <begin position="40"/>
        <end position="49"/>
    </location>
</feature>
<feature type="compositionally biased region" description="Basic and acidic residues" evidence="1">
    <location>
        <begin position="10"/>
        <end position="22"/>
    </location>
</feature>
<keyword evidence="3" id="KW-1185">Reference proteome</keyword>
<feature type="compositionally biased region" description="Polar residues" evidence="1">
    <location>
        <begin position="50"/>
        <end position="63"/>
    </location>
</feature>